<dbReference type="InterPro" id="IPR008271">
    <property type="entry name" value="Ser/Thr_kinase_AS"/>
</dbReference>
<feature type="domain" description="Protein kinase" evidence="1">
    <location>
        <begin position="479"/>
        <end position="813"/>
    </location>
</feature>
<gene>
    <name evidence="2" type="ORF">GJ688_03915</name>
</gene>
<dbReference type="InterPro" id="IPR011990">
    <property type="entry name" value="TPR-like_helical_dom_sf"/>
</dbReference>
<name>A0A6I3SH23_HELMO</name>
<dbReference type="SMART" id="SM00028">
    <property type="entry name" value="TPR"/>
    <property type="match status" value="2"/>
</dbReference>
<dbReference type="SUPFAM" id="SSF56112">
    <property type="entry name" value="Protein kinase-like (PK-like)"/>
    <property type="match status" value="1"/>
</dbReference>
<reference evidence="2 3" key="1">
    <citation type="submission" date="2019-11" db="EMBL/GenBank/DDBJ databases">
        <title>Whole-genome sequence of a the green, strictly anaerobic photosynthetic bacterium Heliobacillus mobilis DSM 6151.</title>
        <authorList>
            <person name="Kyndt J.A."/>
            <person name="Meyer T.E."/>
        </authorList>
    </citation>
    <scope>NUCLEOTIDE SEQUENCE [LARGE SCALE GENOMIC DNA]</scope>
    <source>
        <strain evidence="2 3">DSM 6151</strain>
    </source>
</reference>
<evidence type="ECO:0000313" key="2">
    <source>
        <dbReference type="EMBL" id="MTV48128.1"/>
    </source>
</evidence>
<dbReference type="PROSITE" id="PS50011">
    <property type="entry name" value="PROTEIN_KINASE_DOM"/>
    <property type="match status" value="1"/>
</dbReference>
<keyword evidence="2" id="KW-0418">Kinase</keyword>
<dbReference type="EMBL" id="WNKU01000002">
    <property type="protein sequence ID" value="MTV48128.1"/>
    <property type="molecule type" value="Genomic_DNA"/>
</dbReference>
<dbReference type="GO" id="GO:0005737">
    <property type="term" value="C:cytoplasm"/>
    <property type="evidence" value="ECO:0007669"/>
    <property type="project" value="TreeGrafter"/>
</dbReference>
<dbReference type="SUPFAM" id="SSF48452">
    <property type="entry name" value="TPR-like"/>
    <property type="match status" value="1"/>
</dbReference>
<evidence type="ECO:0000259" key="1">
    <source>
        <dbReference type="PROSITE" id="PS50011"/>
    </source>
</evidence>
<evidence type="ECO:0000313" key="3">
    <source>
        <dbReference type="Proteomes" id="UP000430670"/>
    </source>
</evidence>
<dbReference type="CDD" id="cd14014">
    <property type="entry name" value="STKc_PknB_like"/>
    <property type="match status" value="1"/>
</dbReference>
<keyword evidence="2" id="KW-0808">Transferase</keyword>
<dbReference type="GO" id="GO:0005524">
    <property type="term" value="F:ATP binding"/>
    <property type="evidence" value="ECO:0007669"/>
    <property type="project" value="InterPro"/>
</dbReference>
<dbReference type="Gene3D" id="1.25.40.10">
    <property type="entry name" value="Tetratricopeptide repeat domain"/>
    <property type="match status" value="1"/>
</dbReference>
<protein>
    <submittedName>
        <fullName evidence="2">Protein kinase</fullName>
    </submittedName>
</protein>
<dbReference type="InterPro" id="IPR000719">
    <property type="entry name" value="Prot_kinase_dom"/>
</dbReference>
<proteinExistence type="predicted"/>
<dbReference type="AlphaFoldDB" id="A0A6I3SH23"/>
<comment type="caution">
    <text evidence="2">The sequence shown here is derived from an EMBL/GenBank/DDBJ whole genome shotgun (WGS) entry which is preliminary data.</text>
</comment>
<dbReference type="GO" id="GO:0004674">
    <property type="term" value="F:protein serine/threonine kinase activity"/>
    <property type="evidence" value="ECO:0007669"/>
    <property type="project" value="TreeGrafter"/>
</dbReference>
<dbReference type="SMART" id="SM00220">
    <property type="entry name" value="S_TKc"/>
    <property type="match status" value="1"/>
</dbReference>
<dbReference type="Proteomes" id="UP000430670">
    <property type="component" value="Unassembled WGS sequence"/>
</dbReference>
<organism evidence="2 3">
    <name type="scientific">Heliobacterium mobile</name>
    <name type="common">Heliobacillus mobilis</name>
    <dbReference type="NCBI Taxonomy" id="28064"/>
    <lineage>
        <taxon>Bacteria</taxon>
        <taxon>Bacillati</taxon>
        <taxon>Bacillota</taxon>
        <taxon>Clostridia</taxon>
        <taxon>Eubacteriales</taxon>
        <taxon>Heliobacteriaceae</taxon>
        <taxon>Heliobacterium</taxon>
    </lineage>
</organism>
<dbReference type="Gene3D" id="3.30.200.20">
    <property type="entry name" value="Phosphorylase Kinase, domain 1"/>
    <property type="match status" value="1"/>
</dbReference>
<dbReference type="PROSITE" id="PS00108">
    <property type="entry name" value="PROTEIN_KINASE_ST"/>
    <property type="match status" value="1"/>
</dbReference>
<dbReference type="PANTHER" id="PTHR24361">
    <property type="entry name" value="MITOGEN-ACTIVATED KINASE KINASE KINASE"/>
    <property type="match status" value="1"/>
</dbReference>
<dbReference type="InterPro" id="IPR011009">
    <property type="entry name" value="Kinase-like_dom_sf"/>
</dbReference>
<dbReference type="Pfam" id="PF00069">
    <property type="entry name" value="Pkinase"/>
    <property type="match status" value="1"/>
</dbReference>
<dbReference type="InterPro" id="IPR019734">
    <property type="entry name" value="TPR_rpt"/>
</dbReference>
<dbReference type="InterPro" id="IPR053235">
    <property type="entry name" value="Ser_Thr_kinase"/>
</dbReference>
<dbReference type="Pfam" id="PF13432">
    <property type="entry name" value="TPR_16"/>
    <property type="match status" value="1"/>
</dbReference>
<dbReference type="Gene3D" id="1.10.510.10">
    <property type="entry name" value="Transferase(Phosphotransferase) domain 1"/>
    <property type="match status" value="1"/>
</dbReference>
<sequence length="813" mass="93903">MLGVNRGVFSGKKLTYLKLLITAGRYQAAINSLLPEEDPEEGKLVLALCSLSGDYQTFYDVAERWDKFFEENHDPLWLLLRCHGDIGYKGLHPRSMPIFLAAAAAIPEDPFAVWAAAVACSDRNRLDEEAMNLYEQALRIDEIRLVQYDPLPLLEQDPVFTSFPKICTQLRQLLGKDLWEANRFPPQQELYRTWEERLVTGRLRKDEPDLEDVRWLKDYLEQTLARYATVTDEVVRIYRYLSNWLLKHQRTDQGALAFLEESTRYLVLRDKIRAEEHLGKSYYDRQFWDKAVYWLQRVTLRQKGQLEWQLLYAQALSAWQHEQPSNLEYRKVRHDARAAWNKVLQVEPFQGEALLELGEMAEEDGRFKEAREFYRQVLAAVDSMNGKNDAAWSLQGRAMVRWGLLCFRGGEMDQAGQLLTKAAATLVPDNEENRIHLARALFYLGELFRRQEDLFQADQFQRQALTWDPAVGGYLRGEWEQLLKLGQGGFAEVWQVRHRKSGQMGAMKVLKPNCLNSEKGRKRFKNEAALTMAFGGAHNLIQGYPESVDFSRFTFVMELLDGSLKDRIYQYDHQGNIVRRSPLPEAEVLRVLSAVGEALIYLHGFGREFIHRDIKPDNILVDRDLERIRLADLGTLRVPKQLLQNKVTFERGEISPKEARWATDYTLIETFGNLGTPTYTAPEVLKSPKGWANSRLDQRADIFSLGVTLYEIATGYLPFTTGHDSEENIQALMDRVIETNFIDPAELELDPERPGDLSRLRDLHGSGRVALPPRALNREISEKMEAAILRCLEKDPNRRYPSIRQLLTDLELF</sequence>
<keyword evidence="3" id="KW-1185">Reference proteome</keyword>
<accession>A0A6I3SH23</accession>